<dbReference type="EMBL" id="WTPW01000077">
    <property type="protein sequence ID" value="KAF0551488.1"/>
    <property type="molecule type" value="Genomic_DNA"/>
</dbReference>
<dbReference type="Proteomes" id="UP000439903">
    <property type="component" value="Unassembled WGS sequence"/>
</dbReference>
<dbReference type="AlphaFoldDB" id="A0A8H4B0V4"/>
<sequence length="74" mass="8595">MNDTCALIIFEHPATACKVYLDNITNQLATIKPYESLELRLDMLDVRIGSHNRSKLEMVVKLSWIHWGFENFSL</sequence>
<protein>
    <submittedName>
        <fullName evidence="1">Coiled-coil domain-containing protein r3hcc1l</fullName>
    </submittedName>
</protein>
<dbReference type="OrthoDB" id="5418203at2759"/>
<gene>
    <name evidence="1" type="ORF">F8M41_023427</name>
</gene>
<keyword evidence="2" id="KW-1185">Reference proteome</keyword>
<comment type="caution">
    <text evidence="1">The sequence shown here is derived from an EMBL/GenBank/DDBJ whole genome shotgun (WGS) entry which is preliminary data.</text>
</comment>
<organism evidence="1 2">
    <name type="scientific">Gigaspora margarita</name>
    <dbReference type="NCBI Taxonomy" id="4874"/>
    <lineage>
        <taxon>Eukaryota</taxon>
        <taxon>Fungi</taxon>
        <taxon>Fungi incertae sedis</taxon>
        <taxon>Mucoromycota</taxon>
        <taxon>Glomeromycotina</taxon>
        <taxon>Glomeromycetes</taxon>
        <taxon>Diversisporales</taxon>
        <taxon>Gigasporaceae</taxon>
        <taxon>Gigaspora</taxon>
    </lineage>
</organism>
<proteinExistence type="predicted"/>
<evidence type="ECO:0000313" key="2">
    <source>
        <dbReference type="Proteomes" id="UP000439903"/>
    </source>
</evidence>
<name>A0A8H4B0V4_GIGMA</name>
<accession>A0A8H4B0V4</accession>
<evidence type="ECO:0000313" key="1">
    <source>
        <dbReference type="EMBL" id="KAF0551488.1"/>
    </source>
</evidence>
<reference evidence="1 2" key="1">
    <citation type="journal article" date="2019" name="Environ. Microbiol.">
        <title>At the nexus of three kingdoms: the genome of the mycorrhizal fungus Gigaspora margarita provides insights into plant, endobacterial and fungal interactions.</title>
        <authorList>
            <person name="Venice F."/>
            <person name="Ghignone S."/>
            <person name="Salvioli di Fossalunga A."/>
            <person name="Amselem J."/>
            <person name="Novero M."/>
            <person name="Xianan X."/>
            <person name="Sedzielewska Toro K."/>
            <person name="Morin E."/>
            <person name="Lipzen A."/>
            <person name="Grigoriev I.V."/>
            <person name="Henrissat B."/>
            <person name="Martin F.M."/>
            <person name="Bonfante P."/>
        </authorList>
    </citation>
    <scope>NUCLEOTIDE SEQUENCE [LARGE SCALE GENOMIC DNA]</scope>
    <source>
        <strain evidence="1 2">BEG34</strain>
    </source>
</reference>